<feature type="domain" description="Acyl-ACP thioesterase-like C-terminal" evidence="9">
    <location>
        <begin position="157"/>
        <end position="217"/>
    </location>
</feature>
<dbReference type="InterPro" id="IPR049427">
    <property type="entry name" value="Acyl-ACP_TE_C"/>
</dbReference>
<dbReference type="Pfam" id="PF01643">
    <property type="entry name" value="Acyl-ACP_TE"/>
    <property type="match status" value="1"/>
</dbReference>
<dbReference type="GO" id="GO:0016297">
    <property type="term" value="F:fatty acyl-[ACP] hydrolase activity"/>
    <property type="evidence" value="ECO:0007669"/>
    <property type="project" value="InterPro"/>
</dbReference>
<protein>
    <submittedName>
        <fullName evidence="10">Acyl-ACP thioesterase</fullName>
    </submittedName>
</protein>
<keyword evidence="6" id="KW-0443">Lipid metabolism</keyword>
<dbReference type="GO" id="GO:0000036">
    <property type="term" value="F:acyl carrier activity"/>
    <property type="evidence" value="ECO:0007669"/>
    <property type="project" value="TreeGrafter"/>
</dbReference>
<evidence type="ECO:0000259" key="8">
    <source>
        <dbReference type="Pfam" id="PF01643"/>
    </source>
</evidence>
<dbReference type="AlphaFoldDB" id="A0A919YI74"/>
<dbReference type="InterPro" id="IPR029069">
    <property type="entry name" value="HotDog_dom_sf"/>
</dbReference>
<comment type="similarity">
    <text evidence="1">Belongs to the acyl-ACP thioesterase family.</text>
</comment>
<keyword evidence="2" id="KW-0444">Lipid biosynthesis</keyword>
<evidence type="ECO:0000256" key="4">
    <source>
        <dbReference type="ARBA" id="ARBA00022832"/>
    </source>
</evidence>
<organism evidence="10 11">
    <name type="scientific">Paenibacillus azoreducens</name>
    <dbReference type="NCBI Taxonomy" id="116718"/>
    <lineage>
        <taxon>Bacteria</taxon>
        <taxon>Bacillati</taxon>
        <taxon>Bacillota</taxon>
        <taxon>Bacilli</taxon>
        <taxon>Bacillales</taxon>
        <taxon>Paenibacillaceae</taxon>
        <taxon>Paenibacillus</taxon>
    </lineage>
</organism>
<evidence type="ECO:0000256" key="5">
    <source>
        <dbReference type="ARBA" id="ARBA00022946"/>
    </source>
</evidence>
<dbReference type="CDD" id="cd00586">
    <property type="entry name" value="4HBT"/>
    <property type="match status" value="1"/>
</dbReference>
<dbReference type="RefSeq" id="WP_212980379.1">
    <property type="nucleotide sequence ID" value="NZ_AP025343.1"/>
</dbReference>
<name>A0A919YI74_9BACL</name>
<dbReference type="Proteomes" id="UP000682811">
    <property type="component" value="Unassembled WGS sequence"/>
</dbReference>
<dbReference type="InterPro" id="IPR045023">
    <property type="entry name" value="FATA/B"/>
</dbReference>
<comment type="caution">
    <text evidence="10">The sequence shown here is derived from an EMBL/GenBank/DDBJ whole genome shotgun (WGS) entry which is preliminary data.</text>
</comment>
<proteinExistence type="inferred from homology"/>
<accession>A0A919YI74</accession>
<dbReference type="EMBL" id="BORT01000027">
    <property type="protein sequence ID" value="GIO50063.1"/>
    <property type="molecule type" value="Genomic_DNA"/>
</dbReference>
<dbReference type="PANTHER" id="PTHR31727:SF6">
    <property type="entry name" value="OLEOYL-ACYL CARRIER PROTEIN THIOESTERASE 1, CHLOROPLASTIC"/>
    <property type="match status" value="1"/>
</dbReference>
<dbReference type="PANTHER" id="PTHR31727">
    <property type="entry name" value="OLEOYL-ACYL CARRIER PROTEIN THIOESTERASE 1, CHLOROPLASTIC"/>
    <property type="match status" value="1"/>
</dbReference>
<evidence type="ECO:0000256" key="1">
    <source>
        <dbReference type="ARBA" id="ARBA00006500"/>
    </source>
</evidence>
<evidence type="ECO:0000313" key="11">
    <source>
        <dbReference type="Proteomes" id="UP000682811"/>
    </source>
</evidence>
<keyword evidence="7" id="KW-0275">Fatty acid biosynthesis</keyword>
<evidence type="ECO:0000313" key="10">
    <source>
        <dbReference type="EMBL" id="GIO50063.1"/>
    </source>
</evidence>
<keyword evidence="5" id="KW-0809">Transit peptide</keyword>
<dbReference type="InterPro" id="IPR002864">
    <property type="entry name" value="Acyl-ACP_thioesterase_NHD"/>
</dbReference>
<dbReference type="Gene3D" id="3.10.129.10">
    <property type="entry name" value="Hotdog Thioesterase"/>
    <property type="match status" value="1"/>
</dbReference>
<reference evidence="10 11" key="1">
    <citation type="submission" date="2021-03" db="EMBL/GenBank/DDBJ databases">
        <title>Antimicrobial resistance genes in bacteria isolated from Japanese honey, and their potential for conferring macrolide and lincosamide resistance in the American foulbrood pathogen Paenibacillus larvae.</title>
        <authorList>
            <person name="Okamoto M."/>
            <person name="Kumagai M."/>
            <person name="Kanamori H."/>
            <person name="Takamatsu D."/>
        </authorList>
    </citation>
    <scope>NUCLEOTIDE SEQUENCE [LARGE SCALE GENOMIC DNA]</scope>
    <source>
        <strain evidence="10 11">J34TS1</strain>
    </source>
</reference>
<evidence type="ECO:0000256" key="6">
    <source>
        <dbReference type="ARBA" id="ARBA00023098"/>
    </source>
</evidence>
<keyword evidence="4" id="KW-0276">Fatty acid metabolism</keyword>
<keyword evidence="11" id="KW-1185">Reference proteome</keyword>
<gene>
    <name evidence="10" type="ORF">J34TS1_48280</name>
</gene>
<sequence>MDNKWRETYLIHSNDIDYKSEARLSVLLALMQRTADAHLEHIGASRDQMIEAGMGWMLITMDLRFERTPQALENITIDTWNMGPKGALWQRDFRITDQTGGVVAEACSIWALVDINKRKVLRPSAFPFEVPITAEDSAGETPQKVKIPEDVTMHKAYNSVVRYSGIDANGHLNNSRYADLCMDSLSKEEIGKLRIQSFKITYQHEALAGDEIEIYRSEIVDGMIYFKGQASDGNHYFEAQLDIVKYNEFLKAAQLRAAYKI</sequence>
<dbReference type="SUPFAM" id="SSF54637">
    <property type="entry name" value="Thioesterase/thiol ester dehydrase-isomerase"/>
    <property type="match status" value="2"/>
</dbReference>
<evidence type="ECO:0000256" key="7">
    <source>
        <dbReference type="ARBA" id="ARBA00023160"/>
    </source>
</evidence>
<evidence type="ECO:0000256" key="3">
    <source>
        <dbReference type="ARBA" id="ARBA00022801"/>
    </source>
</evidence>
<evidence type="ECO:0000259" key="9">
    <source>
        <dbReference type="Pfam" id="PF20791"/>
    </source>
</evidence>
<feature type="domain" description="Acyl-ACP thioesterase N-terminal hotdog" evidence="8">
    <location>
        <begin position="3"/>
        <end position="122"/>
    </location>
</feature>
<evidence type="ECO:0000256" key="2">
    <source>
        <dbReference type="ARBA" id="ARBA00022516"/>
    </source>
</evidence>
<dbReference type="Pfam" id="PF20791">
    <property type="entry name" value="Acyl-ACP_TE_C"/>
    <property type="match status" value="1"/>
</dbReference>
<keyword evidence="3" id="KW-0378">Hydrolase</keyword>